<dbReference type="PANTHER" id="PTHR43200:SF2">
    <property type="entry name" value="3'(2'),5'-BISPHOSPHATE NUCLEOTIDASE"/>
    <property type="match status" value="1"/>
</dbReference>
<accession>A0AA39D168</accession>
<dbReference type="InterPro" id="IPR051090">
    <property type="entry name" value="Inositol_monoP_superfamily"/>
</dbReference>
<feature type="binding site" evidence="6">
    <location>
        <position position="139"/>
    </location>
    <ligand>
        <name>Mg(2+)</name>
        <dbReference type="ChEBI" id="CHEBI:18420"/>
        <label>1</label>
        <note>catalytic</note>
    </ligand>
</feature>
<dbReference type="EMBL" id="JAPDRN010000006">
    <property type="protein sequence ID" value="KAJ9644204.1"/>
    <property type="molecule type" value="Genomic_DNA"/>
</dbReference>
<evidence type="ECO:0000256" key="5">
    <source>
        <dbReference type="ARBA" id="ARBA00022842"/>
    </source>
</evidence>
<feature type="binding site" evidence="6">
    <location>
        <position position="140"/>
    </location>
    <ligand>
        <name>Mg(2+)</name>
        <dbReference type="ChEBI" id="CHEBI:18420"/>
        <label>1</label>
        <note>catalytic</note>
    </ligand>
</feature>
<keyword evidence="5 6" id="KW-0460">Magnesium</keyword>
<dbReference type="AlphaFoldDB" id="A0AA39D168"/>
<dbReference type="InterPro" id="IPR020583">
    <property type="entry name" value="Inositol_monoP_metal-BS"/>
</dbReference>
<evidence type="ECO:0000313" key="7">
    <source>
        <dbReference type="EMBL" id="KAJ9644204.1"/>
    </source>
</evidence>
<dbReference type="SUPFAM" id="SSF56655">
    <property type="entry name" value="Carbohydrate phosphatase"/>
    <property type="match status" value="1"/>
</dbReference>
<dbReference type="GO" id="GO:0046872">
    <property type="term" value="F:metal ion binding"/>
    <property type="evidence" value="ECO:0007669"/>
    <property type="project" value="UniProtKB-KW"/>
</dbReference>
<dbReference type="PROSITE" id="PS00629">
    <property type="entry name" value="IMP_1"/>
    <property type="match status" value="1"/>
</dbReference>
<keyword evidence="3 6" id="KW-0479">Metal-binding</keyword>
<evidence type="ECO:0000256" key="3">
    <source>
        <dbReference type="ARBA" id="ARBA00022723"/>
    </source>
</evidence>
<name>A0AA39D168_9EURO</name>
<feature type="binding site" evidence="6">
    <location>
        <position position="295"/>
    </location>
    <ligand>
        <name>Mg(2+)</name>
        <dbReference type="ChEBI" id="CHEBI:18420"/>
        <label>1</label>
        <note>catalytic</note>
    </ligand>
</feature>
<dbReference type="GO" id="GO:0000103">
    <property type="term" value="P:sulfate assimilation"/>
    <property type="evidence" value="ECO:0007669"/>
    <property type="project" value="TreeGrafter"/>
</dbReference>
<evidence type="ECO:0008006" key="9">
    <source>
        <dbReference type="Google" id="ProtNLM"/>
    </source>
</evidence>
<dbReference type="Gene3D" id="3.40.190.80">
    <property type="match status" value="1"/>
</dbReference>
<dbReference type="GO" id="GO:0008441">
    <property type="term" value="F:3'(2'),5'-bisphosphate nucleotidase activity"/>
    <property type="evidence" value="ECO:0007669"/>
    <property type="project" value="TreeGrafter"/>
</dbReference>
<evidence type="ECO:0000256" key="1">
    <source>
        <dbReference type="ARBA" id="ARBA00001946"/>
    </source>
</evidence>
<evidence type="ECO:0000313" key="8">
    <source>
        <dbReference type="Proteomes" id="UP001172681"/>
    </source>
</evidence>
<keyword evidence="8" id="KW-1185">Reference proteome</keyword>
<evidence type="ECO:0000256" key="2">
    <source>
        <dbReference type="ARBA" id="ARBA00009759"/>
    </source>
</evidence>
<dbReference type="Pfam" id="PF00459">
    <property type="entry name" value="Inositol_P"/>
    <property type="match status" value="1"/>
</dbReference>
<keyword evidence="4" id="KW-0378">Hydrolase</keyword>
<dbReference type="Proteomes" id="UP001172681">
    <property type="component" value="Unassembled WGS sequence"/>
</dbReference>
<reference evidence="7" key="1">
    <citation type="submission" date="2022-10" db="EMBL/GenBank/DDBJ databases">
        <title>Culturing micro-colonial fungi from biological soil crusts in the Mojave desert and describing Neophaeococcomyces mojavensis, and introducing the new genera and species Taxawa tesnikishii.</title>
        <authorList>
            <person name="Kurbessoian T."/>
            <person name="Stajich J.E."/>
        </authorList>
    </citation>
    <scope>NUCLEOTIDE SEQUENCE</scope>
    <source>
        <strain evidence="7">TK_35</strain>
    </source>
</reference>
<proteinExistence type="inferred from homology"/>
<evidence type="ECO:0000256" key="4">
    <source>
        <dbReference type="ARBA" id="ARBA00022801"/>
    </source>
</evidence>
<comment type="caution">
    <text evidence="7">The sequence shown here is derived from an EMBL/GenBank/DDBJ whole genome shotgun (WGS) entry which is preliminary data.</text>
</comment>
<evidence type="ECO:0000256" key="6">
    <source>
        <dbReference type="PIRSR" id="PIRSR600760-2"/>
    </source>
</evidence>
<dbReference type="CDD" id="cd01517">
    <property type="entry name" value="PAP_phosphatase"/>
    <property type="match status" value="1"/>
</dbReference>
<dbReference type="PANTHER" id="PTHR43200">
    <property type="entry name" value="PHOSPHATASE"/>
    <property type="match status" value="1"/>
</dbReference>
<organism evidence="7 8">
    <name type="scientific">Knufia peltigerae</name>
    <dbReference type="NCBI Taxonomy" id="1002370"/>
    <lineage>
        <taxon>Eukaryota</taxon>
        <taxon>Fungi</taxon>
        <taxon>Dikarya</taxon>
        <taxon>Ascomycota</taxon>
        <taxon>Pezizomycotina</taxon>
        <taxon>Eurotiomycetes</taxon>
        <taxon>Chaetothyriomycetidae</taxon>
        <taxon>Chaetothyriales</taxon>
        <taxon>Trichomeriaceae</taxon>
        <taxon>Knufia</taxon>
    </lineage>
</organism>
<feature type="binding site" evidence="6">
    <location>
        <position position="137"/>
    </location>
    <ligand>
        <name>Mg(2+)</name>
        <dbReference type="ChEBI" id="CHEBI:18420"/>
        <label>1</label>
        <note>catalytic</note>
    </ligand>
</feature>
<dbReference type="InterPro" id="IPR000760">
    <property type="entry name" value="Inositol_monophosphatase-like"/>
</dbReference>
<comment type="cofactor">
    <cofactor evidence="1 6">
        <name>Mg(2+)</name>
        <dbReference type="ChEBI" id="CHEBI:18420"/>
    </cofactor>
</comment>
<comment type="similarity">
    <text evidence="2">Belongs to the inositol monophosphatase superfamily.</text>
</comment>
<protein>
    <recommendedName>
        <fullName evidence="9">3'(2'),5'-bisphosphate nucleotidase</fullName>
    </recommendedName>
</protein>
<feature type="binding site" evidence="6">
    <location>
        <position position="68"/>
    </location>
    <ligand>
        <name>Mg(2+)</name>
        <dbReference type="ChEBI" id="CHEBI:18420"/>
        <label>1</label>
        <note>catalytic</note>
    </ligand>
</feature>
<sequence length="355" mass="38057">MKTPYLRERQVAEAAVLRASIMTKQVQSAVREISKEDASPVTVADFAAQALIIHALRDAFPEDSFLGEEDSSVLRNDESLRDEVYQLILSAPDVEDPVGQLSGRPLPKPSSVDEMLQCIDLGGRGQGGDTGRIWIMDPIDGTAAFLRGQQYGVSLALIEDGKEVVGVLGCPNICIDVNAVSEAEVDTNGLGLMLSAVRGQGSTVRAMASSGLGDAKTLDRRGEMMSSPMLHIVDCSASTDSRHDIVAKVASEFKTSLPSTEIWSLHVRYAALIVGDGDVHVCVPPNSSSRMHVWDHAGSQLIFTEVGGAVTDLDGNQIDFGAGRDLNRNRGMVVSRRGIHKAILAAIRRILLKDG</sequence>
<gene>
    <name evidence="7" type="ORF">H2204_001555</name>
</gene>
<dbReference type="Gene3D" id="3.30.540.10">
    <property type="entry name" value="Fructose-1,6-Bisphosphatase, subunit A, domain 1"/>
    <property type="match status" value="1"/>
</dbReference>